<dbReference type="EMBL" id="FP929050">
    <property type="protein sequence ID" value="CBL14007.1"/>
    <property type="molecule type" value="Genomic_DNA"/>
</dbReference>
<gene>
    <name evidence="1" type="ORF">RO1_37710</name>
</gene>
<name>D4L317_9FIRM</name>
<dbReference type="HOGENOM" id="CLU_3424927_0_0_9"/>
<evidence type="ECO:0000313" key="1">
    <source>
        <dbReference type="EMBL" id="CBL14007.1"/>
    </source>
</evidence>
<accession>D4L317</accession>
<dbReference type="KEGG" id="rix:RO1_37710"/>
<dbReference type="Proteomes" id="UP000008953">
    <property type="component" value="Chromosome"/>
</dbReference>
<dbReference type="AlphaFoldDB" id="D4L317"/>
<organism evidence="1 2">
    <name type="scientific">Roseburia intestinalis XB6B4</name>
    <dbReference type="NCBI Taxonomy" id="718255"/>
    <lineage>
        <taxon>Bacteria</taxon>
        <taxon>Bacillati</taxon>
        <taxon>Bacillota</taxon>
        <taxon>Clostridia</taxon>
        <taxon>Lachnospirales</taxon>
        <taxon>Lachnospiraceae</taxon>
        <taxon>Roseburia</taxon>
    </lineage>
</organism>
<evidence type="ECO:0000313" key="2">
    <source>
        <dbReference type="Proteomes" id="UP000008953"/>
    </source>
</evidence>
<reference evidence="1 2" key="2">
    <citation type="submission" date="2010-03" db="EMBL/GenBank/DDBJ databases">
        <authorList>
            <person name="Pajon A."/>
        </authorList>
    </citation>
    <scope>NUCLEOTIDE SEQUENCE [LARGE SCALE GENOMIC DNA]</scope>
    <source>
        <strain evidence="1 2">XB6B4</strain>
    </source>
</reference>
<protein>
    <submittedName>
        <fullName evidence="1">Uncharacterized protein</fullName>
    </submittedName>
</protein>
<proteinExistence type="predicted"/>
<reference evidence="1 2" key="1">
    <citation type="submission" date="2010-03" db="EMBL/GenBank/DDBJ databases">
        <title>The genome sequence of Roseburia intestinalis XB6B4.</title>
        <authorList>
            <consortium name="metaHIT consortium -- http://www.metahit.eu/"/>
            <person name="Pajon A."/>
            <person name="Turner K."/>
            <person name="Parkhill J."/>
            <person name="Bernalier A."/>
        </authorList>
    </citation>
    <scope>NUCLEOTIDE SEQUENCE [LARGE SCALE GENOMIC DNA]</scope>
    <source>
        <strain evidence="1 2">XB6B4</strain>
    </source>
</reference>
<sequence>MKEENLSFLLTLTKKAKNRRIK</sequence>